<evidence type="ECO:0000313" key="1">
    <source>
        <dbReference type="EMBL" id="GMF19181.1"/>
    </source>
</evidence>
<evidence type="ECO:0000313" key="2">
    <source>
        <dbReference type="Proteomes" id="UP001165083"/>
    </source>
</evidence>
<gene>
    <name evidence="1" type="ORF">Plil01_000729000</name>
</gene>
<comment type="caution">
    <text evidence="1">The sequence shown here is derived from an EMBL/GenBank/DDBJ whole genome shotgun (WGS) entry which is preliminary data.</text>
</comment>
<proteinExistence type="predicted"/>
<protein>
    <submittedName>
        <fullName evidence="1">Unnamed protein product</fullName>
    </submittedName>
</protein>
<dbReference type="SUPFAM" id="SSF51197">
    <property type="entry name" value="Clavaminate synthase-like"/>
    <property type="match status" value="1"/>
</dbReference>
<keyword evidence="2" id="KW-1185">Reference proteome</keyword>
<reference evidence="1" key="1">
    <citation type="submission" date="2023-04" db="EMBL/GenBank/DDBJ databases">
        <title>Phytophthora lilii NBRC 32176.</title>
        <authorList>
            <person name="Ichikawa N."/>
            <person name="Sato H."/>
            <person name="Tonouchi N."/>
        </authorList>
    </citation>
    <scope>NUCLEOTIDE SEQUENCE</scope>
    <source>
        <strain evidence="1">NBRC 32176</strain>
    </source>
</reference>
<sequence length="160" mass="18337">MLEIPVVDLKHYKATGDKAECEKAAESLHKFGVLCVRDEVKLWREQGSANFELMSRIRSTQFQELNAEPVIPKKFPEWERVMNMWGGKMLDAISDLVEIVALGLGLEKDELVDRIKYGPHLLAPTGSNFNVFNQLNDVLAAYHYGKFGFKLLYNRKLMFS</sequence>
<dbReference type="OrthoDB" id="10248513at2759"/>
<dbReference type="Gene3D" id="2.60.120.330">
    <property type="entry name" value="B-lactam Antibiotic, Isopenicillin N Synthase, Chain"/>
    <property type="match status" value="1"/>
</dbReference>
<dbReference type="EMBL" id="BSXW01000336">
    <property type="protein sequence ID" value="GMF19181.1"/>
    <property type="molecule type" value="Genomic_DNA"/>
</dbReference>
<dbReference type="AlphaFoldDB" id="A0A9W6TT59"/>
<accession>A0A9W6TT59</accession>
<dbReference type="InterPro" id="IPR027443">
    <property type="entry name" value="IPNS-like_sf"/>
</dbReference>
<organism evidence="1 2">
    <name type="scientific">Phytophthora lilii</name>
    <dbReference type="NCBI Taxonomy" id="2077276"/>
    <lineage>
        <taxon>Eukaryota</taxon>
        <taxon>Sar</taxon>
        <taxon>Stramenopiles</taxon>
        <taxon>Oomycota</taxon>
        <taxon>Peronosporomycetes</taxon>
        <taxon>Peronosporales</taxon>
        <taxon>Peronosporaceae</taxon>
        <taxon>Phytophthora</taxon>
    </lineage>
</organism>
<dbReference type="Proteomes" id="UP001165083">
    <property type="component" value="Unassembled WGS sequence"/>
</dbReference>
<name>A0A9W6TT59_9STRA</name>